<keyword evidence="3" id="KW-1185">Reference proteome</keyword>
<comment type="caution">
    <text evidence="2">The sequence shown here is derived from an EMBL/GenBank/DDBJ whole genome shotgun (WGS) entry which is preliminary data.</text>
</comment>
<sequence>MFESTNTSMSTSLQVPASNAMTSTPQRPSLGVVKYPTNSETTTHTDSSSPTAQIAYAYRRRYASYLAASFGISFEAALADTDAQLAPRRPSYVSESEVDRRE</sequence>
<evidence type="ECO:0000313" key="2">
    <source>
        <dbReference type="EMBL" id="KAK6008291.1"/>
    </source>
</evidence>
<evidence type="ECO:0000313" key="3">
    <source>
        <dbReference type="Proteomes" id="UP001341245"/>
    </source>
</evidence>
<protein>
    <submittedName>
        <fullName evidence="2">Uncharacterized protein</fullName>
    </submittedName>
</protein>
<feature type="region of interest" description="Disordered" evidence="1">
    <location>
        <begin position="1"/>
        <end position="50"/>
    </location>
</feature>
<dbReference type="Proteomes" id="UP001341245">
    <property type="component" value="Unassembled WGS sequence"/>
</dbReference>
<evidence type="ECO:0000256" key="1">
    <source>
        <dbReference type="SAM" id="MobiDB-lite"/>
    </source>
</evidence>
<accession>A0ABR0TVT9</accession>
<feature type="compositionally biased region" description="Polar residues" evidence="1">
    <location>
        <begin position="1"/>
        <end position="27"/>
    </location>
</feature>
<dbReference type="EMBL" id="JASGXD010000001">
    <property type="protein sequence ID" value="KAK6008291.1"/>
    <property type="molecule type" value="Genomic_DNA"/>
</dbReference>
<name>A0ABR0TVT9_AURPU</name>
<organism evidence="2 3">
    <name type="scientific">Aureobasidium pullulans</name>
    <name type="common">Black yeast</name>
    <name type="synonym">Pullularia pullulans</name>
    <dbReference type="NCBI Taxonomy" id="5580"/>
    <lineage>
        <taxon>Eukaryota</taxon>
        <taxon>Fungi</taxon>
        <taxon>Dikarya</taxon>
        <taxon>Ascomycota</taxon>
        <taxon>Pezizomycotina</taxon>
        <taxon>Dothideomycetes</taxon>
        <taxon>Dothideomycetidae</taxon>
        <taxon>Dothideales</taxon>
        <taxon>Saccotheciaceae</taxon>
        <taxon>Aureobasidium</taxon>
    </lineage>
</organism>
<feature type="compositionally biased region" description="Polar residues" evidence="1">
    <location>
        <begin position="36"/>
        <end position="50"/>
    </location>
</feature>
<reference evidence="2 3" key="1">
    <citation type="submission" date="2023-11" db="EMBL/GenBank/DDBJ databases">
        <title>Draft genome sequence and annotation of the polyextremotolerant black yeast-like fungus Aureobasidium pullulans NRRL 62042.</title>
        <authorList>
            <person name="Dielentheis-Frenken M.R.E."/>
            <person name="Wibberg D."/>
            <person name="Blank L.M."/>
            <person name="Tiso T."/>
        </authorList>
    </citation>
    <scope>NUCLEOTIDE SEQUENCE [LARGE SCALE GENOMIC DNA]</scope>
    <source>
        <strain evidence="2 3">NRRL 62042</strain>
    </source>
</reference>
<gene>
    <name evidence="2" type="ORF">QM012_000194</name>
</gene>
<proteinExistence type="predicted"/>